<gene>
    <name evidence="2" type="ORF">FCL38_27455</name>
    <name evidence="1" type="ORF">FHS02_004185</name>
</gene>
<dbReference type="EMBL" id="CP040017">
    <property type="protein sequence ID" value="QCP13750.1"/>
    <property type="molecule type" value="Genomic_DNA"/>
</dbReference>
<proteinExistence type="predicted"/>
<name>A0A4P8HYJ8_9BURK</name>
<sequence length="170" mass="19202">MPQHSSLPSPLRSIFRWALLFVVLLAIAQPLQAKVPSHFGVVLGNGLLCRDQTSNRYYFDYMVRWFGQPYKREGGAWWFRTPEAKLWGFAVREVIVSDETFPYRFVGAVADTTPDKLAAAITRRDGLRYAKITGSATPVRETSTGGRIAYADTRSKIYCAKFKPLPPALR</sequence>
<evidence type="ECO:0000313" key="2">
    <source>
        <dbReference type="EMBL" id="QCP13750.1"/>
    </source>
</evidence>
<dbReference type="AlphaFoldDB" id="A0A4P8HYJ8"/>
<dbReference type="OrthoDB" id="8560905at2"/>
<dbReference type="Proteomes" id="UP000298763">
    <property type="component" value="Chromosome"/>
</dbReference>
<dbReference type="RefSeq" id="WP_137316529.1">
    <property type="nucleotide sequence ID" value="NZ_CP040017.1"/>
</dbReference>
<evidence type="ECO:0000313" key="4">
    <source>
        <dbReference type="Proteomes" id="UP000584325"/>
    </source>
</evidence>
<organism evidence="1 4">
    <name type="scientific">Pseudoduganella umbonata</name>
    <dbReference type="NCBI Taxonomy" id="864828"/>
    <lineage>
        <taxon>Bacteria</taxon>
        <taxon>Pseudomonadati</taxon>
        <taxon>Pseudomonadota</taxon>
        <taxon>Betaproteobacteria</taxon>
        <taxon>Burkholderiales</taxon>
        <taxon>Oxalobacteraceae</taxon>
        <taxon>Telluria group</taxon>
        <taxon>Pseudoduganella</taxon>
    </lineage>
</organism>
<protein>
    <submittedName>
        <fullName evidence="1">Uncharacterized protein</fullName>
    </submittedName>
</protein>
<reference evidence="2 3" key="1">
    <citation type="submission" date="2019-05" db="EMBL/GenBank/DDBJ databases">
        <title>Draft Genome Sequences of Six Type Strains of the Genus Massilia.</title>
        <authorList>
            <person name="Miess H."/>
            <person name="Frediansyhah A."/>
            <person name="Gross H."/>
        </authorList>
    </citation>
    <scope>NUCLEOTIDE SEQUENCE [LARGE SCALE GENOMIC DNA]</scope>
    <source>
        <strain evidence="2 3">DSMZ 26121</strain>
    </source>
</reference>
<dbReference type="EMBL" id="JACHXS010000008">
    <property type="protein sequence ID" value="MBB3223342.1"/>
    <property type="molecule type" value="Genomic_DNA"/>
</dbReference>
<keyword evidence="3" id="KW-1185">Reference proteome</keyword>
<dbReference type="Proteomes" id="UP000584325">
    <property type="component" value="Unassembled WGS sequence"/>
</dbReference>
<accession>A0A4P8HYJ8</accession>
<evidence type="ECO:0000313" key="1">
    <source>
        <dbReference type="EMBL" id="MBB3223342.1"/>
    </source>
</evidence>
<evidence type="ECO:0000313" key="3">
    <source>
        <dbReference type="Proteomes" id="UP000298763"/>
    </source>
</evidence>
<reference evidence="1 4" key="2">
    <citation type="submission" date="2020-08" db="EMBL/GenBank/DDBJ databases">
        <title>Genomic Encyclopedia of Type Strains, Phase III (KMG-III): the genomes of soil and plant-associated and newly described type strains.</title>
        <authorList>
            <person name="Whitman W."/>
        </authorList>
    </citation>
    <scope>NUCLEOTIDE SEQUENCE [LARGE SCALE GENOMIC DNA]</scope>
    <source>
        <strain evidence="1 4">CECT 7753</strain>
    </source>
</reference>